<protein>
    <submittedName>
        <fullName evidence="1">Uncharacterized protein DUF4269</fullName>
    </submittedName>
</protein>
<dbReference type="EMBL" id="RKRF01000009">
    <property type="protein sequence ID" value="RPF53172.1"/>
    <property type="molecule type" value="Genomic_DNA"/>
</dbReference>
<accession>A0A3N5C1C9</accession>
<proteinExistence type="predicted"/>
<comment type="caution">
    <text evidence="1">The sequence shown here is derived from an EMBL/GenBank/DDBJ whole genome shotgun (WGS) entry which is preliminary data.</text>
</comment>
<reference evidence="1 2" key="1">
    <citation type="submission" date="2018-11" db="EMBL/GenBank/DDBJ databases">
        <title>Genomic Encyclopedia of Type Strains, Phase IV (KMG-IV): sequencing the most valuable type-strain genomes for metagenomic binning, comparative biology and taxonomic classification.</title>
        <authorList>
            <person name="Goeker M."/>
        </authorList>
    </citation>
    <scope>NUCLEOTIDE SEQUENCE [LARGE SCALE GENOMIC DNA]</scope>
    <source>
        <strain evidence="1 2">DSM 18090</strain>
    </source>
</reference>
<dbReference type="InterPro" id="IPR025365">
    <property type="entry name" value="DUF4269"/>
</dbReference>
<dbReference type="AlphaFoldDB" id="A0A3N5C1C9"/>
<name>A0A3N5C1C9_9BACI</name>
<dbReference type="Pfam" id="PF14091">
    <property type="entry name" value="DUF4269"/>
    <property type="match status" value="1"/>
</dbReference>
<gene>
    <name evidence="1" type="ORF">EDC24_1668</name>
</gene>
<dbReference type="RefSeq" id="WP_124221553.1">
    <property type="nucleotide sequence ID" value="NZ_RKRF01000009.1"/>
</dbReference>
<keyword evidence="2" id="KW-1185">Reference proteome</keyword>
<dbReference type="OrthoDB" id="6402248at2"/>
<organism evidence="1 2">
    <name type="scientific">Aquisalibacillus elongatus</name>
    <dbReference type="NCBI Taxonomy" id="485577"/>
    <lineage>
        <taxon>Bacteria</taxon>
        <taxon>Bacillati</taxon>
        <taxon>Bacillota</taxon>
        <taxon>Bacilli</taxon>
        <taxon>Bacillales</taxon>
        <taxon>Bacillaceae</taxon>
        <taxon>Aquisalibacillus</taxon>
    </lineage>
</organism>
<evidence type="ECO:0000313" key="1">
    <source>
        <dbReference type="EMBL" id="RPF53172.1"/>
    </source>
</evidence>
<evidence type="ECO:0000313" key="2">
    <source>
        <dbReference type="Proteomes" id="UP000276443"/>
    </source>
</evidence>
<dbReference type="Proteomes" id="UP000276443">
    <property type="component" value="Unassembled WGS sequence"/>
</dbReference>
<sequence>MLTFEQLKYGTNNQQKAYDSIKKLGIFEGLSEYTPVLCGTIPIDVDIEDSDLDLILEVHDFEEFKLLVTSLYSEMPGFTIAEKQIRGESIIKCNFIYEGFEFELFAQATPVKKQYAYLHMVVEYHILKRKPYLKEQIKQWKRDGYKTEPAFCKALDLNGDSYESLIDYGIRHSIIEEVNHD</sequence>